<proteinExistence type="predicted"/>
<dbReference type="PROSITE" id="PS50016">
    <property type="entry name" value="ZF_PHD_2"/>
    <property type="match status" value="2"/>
</dbReference>
<name>A0A368REE4_SETIT</name>
<dbReference type="PROSITE" id="PS01359">
    <property type="entry name" value="ZF_PHD_1"/>
    <property type="match status" value="2"/>
</dbReference>
<dbReference type="AlphaFoldDB" id="A0A368REE4"/>
<sequence length="246" mass="27957">MYLPLKGLAFSHSRLFSANPRMLQVHVALTSEGIKSRTKMSSGSILGAVVARTMAASKVPNLSETARRGCCKLCGEPEEDSKRFLICGHPPCMYKYYHIRCMSPDQIASKKQLNEQCWYCPSCLCRVCHRDEDDKKIILCDGCDEAYHLYCLRPRRTRVPKGKWYCKLCLKARAREVKVKEYEDRMLSEHRKHDLTMVKSDKYTGVDLLLSRVKKWRADDEAAAAEAAITLEMLKGGNEEPATAAE</sequence>
<dbReference type="InterPro" id="IPR019786">
    <property type="entry name" value="Zinc_finger_PHD-type_CS"/>
</dbReference>
<evidence type="ECO:0000256" key="1">
    <source>
        <dbReference type="ARBA" id="ARBA00022723"/>
    </source>
</evidence>
<evidence type="ECO:0000256" key="4">
    <source>
        <dbReference type="PROSITE-ProRule" id="PRU00146"/>
    </source>
</evidence>
<dbReference type="InterPro" id="IPR001965">
    <property type="entry name" value="Znf_PHD"/>
</dbReference>
<evidence type="ECO:0000259" key="5">
    <source>
        <dbReference type="PROSITE" id="PS50016"/>
    </source>
</evidence>
<evidence type="ECO:0000256" key="2">
    <source>
        <dbReference type="ARBA" id="ARBA00022771"/>
    </source>
</evidence>
<protein>
    <recommendedName>
        <fullName evidence="5">PHD-type domain-containing protein</fullName>
    </recommendedName>
</protein>
<dbReference type="EMBL" id="CM003532">
    <property type="protein sequence ID" value="RCV28438.1"/>
    <property type="molecule type" value="Genomic_DNA"/>
</dbReference>
<dbReference type="InterPro" id="IPR011011">
    <property type="entry name" value="Znf_FYVE_PHD"/>
</dbReference>
<dbReference type="Pfam" id="PF00628">
    <property type="entry name" value="PHD"/>
    <property type="match status" value="1"/>
</dbReference>
<dbReference type="OrthoDB" id="1903104at2759"/>
<reference evidence="6" key="1">
    <citation type="journal article" date="2012" name="Nat. Biotechnol.">
        <title>Reference genome sequence of the model plant Setaria.</title>
        <authorList>
            <person name="Bennetzen J.L."/>
            <person name="Schmutz J."/>
            <person name="Wang H."/>
            <person name="Percifield R."/>
            <person name="Hawkins J."/>
            <person name="Pontaroli A.C."/>
            <person name="Estep M."/>
            <person name="Feng L."/>
            <person name="Vaughn J.N."/>
            <person name="Grimwood J."/>
            <person name="Jenkins J."/>
            <person name="Barry K."/>
            <person name="Lindquist E."/>
            <person name="Hellsten U."/>
            <person name="Deshpande S."/>
            <person name="Wang X."/>
            <person name="Wu X."/>
            <person name="Mitros T."/>
            <person name="Triplett J."/>
            <person name="Yang X."/>
            <person name="Ye C.Y."/>
            <person name="Mauro-Herrera M."/>
            <person name="Wang L."/>
            <person name="Li P."/>
            <person name="Sharma M."/>
            <person name="Sharma R."/>
            <person name="Ronald P.C."/>
            <person name="Panaud O."/>
            <person name="Kellogg E.A."/>
            <person name="Brutnell T.P."/>
            <person name="Doust A.N."/>
            <person name="Tuskan G.A."/>
            <person name="Rokhsar D."/>
            <person name="Devos K.M."/>
        </authorList>
    </citation>
    <scope>NUCLEOTIDE SEQUENCE [LARGE SCALE GENOMIC DNA]</scope>
    <source>
        <strain evidence="6">Yugu1</strain>
    </source>
</reference>
<keyword evidence="1" id="KW-0479">Metal-binding</keyword>
<dbReference type="PANTHER" id="PTHR47162">
    <property type="entry name" value="OS02G0192300 PROTEIN"/>
    <property type="match status" value="1"/>
</dbReference>
<reference evidence="6" key="2">
    <citation type="submission" date="2015-07" db="EMBL/GenBank/DDBJ databases">
        <authorList>
            <person name="Noorani M."/>
        </authorList>
    </citation>
    <scope>NUCLEOTIDE SEQUENCE</scope>
    <source>
        <strain evidence="6">Yugu1</strain>
    </source>
</reference>
<keyword evidence="2 4" id="KW-0863">Zinc-finger</keyword>
<keyword evidence="3" id="KW-0862">Zinc</keyword>
<evidence type="ECO:0000313" key="6">
    <source>
        <dbReference type="EMBL" id="RCV28438.1"/>
    </source>
</evidence>
<dbReference type="EMBL" id="CM003532">
    <property type="protein sequence ID" value="RCV28437.1"/>
    <property type="molecule type" value="Genomic_DNA"/>
</dbReference>
<gene>
    <name evidence="6" type="ORF">SETIT_5G404800v2</name>
</gene>
<dbReference type="STRING" id="4555.A0A368REE4"/>
<dbReference type="InterPro" id="IPR019787">
    <property type="entry name" value="Znf_PHD-finger"/>
</dbReference>
<evidence type="ECO:0000256" key="3">
    <source>
        <dbReference type="ARBA" id="ARBA00022833"/>
    </source>
</evidence>
<accession>A0A368REE4</accession>
<dbReference type="SUPFAM" id="SSF57903">
    <property type="entry name" value="FYVE/PHD zinc finger"/>
    <property type="match status" value="2"/>
</dbReference>
<dbReference type="GO" id="GO:0008270">
    <property type="term" value="F:zinc ion binding"/>
    <property type="evidence" value="ECO:0007669"/>
    <property type="project" value="UniProtKB-KW"/>
</dbReference>
<dbReference type="Gene3D" id="3.30.40.10">
    <property type="entry name" value="Zinc/RING finger domain, C3HC4 (zinc finger)"/>
    <property type="match status" value="1"/>
</dbReference>
<dbReference type="PANTHER" id="PTHR47162:SF9">
    <property type="entry name" value="PHD FINGER PROTEIN EHD3-LIKE"/>
    <property type="match status" value="1"/>
</dbReference>
<feature type="domain" description="PHD-type" evidence="5">
    <location>
        <begin position="122"/>
        <end position="172"/>
    </location>
</feature>
<dbReference type="InterPro" id="IPR013083">
    <property type="entry name" value="Znf_RING/FYVE/PHD"/>
</dbReference>
<organism evidence="6">
    <name type="scientific">Setaria italica</name>
    <name type="common">Foxtail millet</name>
    <name type="synonym">Panicum italicum</name>
    <dbReference type="NCBI Taxonomy" id="4555"/>
    <lineage>
        <taxon>Eukaryota</taxon>
        <taxon>Viridiplantae</taxon>
        <taxon>Streptophyta</taxon>
        <taxon>Embryophyta</taxon>
        <taxon>Tracheophyta</taxon>
        <taxon>Spermatophyta</taxon>
        <taxon>Magnoliopsida</taxon>
        <taxon>Liliopsida</taxon>
        <taxon>Poales</taxon>
        <taxon>Poaceae</taxon>
        <taxon>PACMAD clade</taxon>
        <taxon>Panicoideae</taxon>
        <taxon>Panicodae</taxon>
        <taxon>Paniceae</taxon>
        <taxon>Cenchrinae</taxon>
        <taxon>Setaria</taxon>
    </lineage>
</organism>
<feature type="domain" description="PHD-type" evidence="5">
    <location>
        <begin position="68"/>
        <end position="126"/>
    </location>
</feature>
<dbReference type="SMART" id="SM00249">
    <property type="entry name" value="PHD"/>
    <property type="match status" value="2"/>
</dbReference>